<dbReference type="GO" id="GO:0016020">
    <property type="term" value="C:membrane"/>
    <property type="evidence" value="ECO:0007669"/>
    <property type="project" value="InterPro"/>
</dbReference>
<dbReference type="InterPro" id="IPR037936">
    <property type="entry name" value="UNC5A-D"/>
</dbReference>
<dbReference type="SMART" id="SM00005">
    <property type="entry name" value="DEATH"/>
    <property type="match status" value="1"/>
</dbReference>
<dbReference type="PANTHER" id="PTHR12582">
    <property type="entry name" value="NETRIN RECEPTOR UNC5"/>
    <property type="match status" value="1"/>
</dbReference>
<proteinExistence type="evidence at protein level"/>
<dbReference type="STRING" id="84645.A0A498MJD8"/>
<evidence type="ECO:0000313" key="2">
    <source>
        <dbReference type="EMBL" id="RXN19572.1"/>
    </source>
</evidence>
<keyword evidence="2" id="KW-0675">Receptor</keyword>
<dbReference type="EMBL" id="QBIY01012663">
    <property type="protein sequence ID" value="RXN19572.1"/>
    <property type="molecule type" value="Genomic_DNA"/>
</dbReference>
<dbReference type="AlphaFoldDB" id="A0A498MJD8"/>
<keyword evidence="3" id="KW-1185">Reference proteome</keyword>
<dbReference type="SUPFAM" id="SSF47986">
    <property type="entry name" value="DEATH domain"/>
    <property type="match status" value="1"/>
</dbReference>
<dbReference type="FunFam" id="1.10.533.10:FF:000001">
    <property type="entry name" value="Unc-5 netrin receptor B"/>
    <property type="match status" value="1"/>
</dbReference>
<dbReference type="GO" id="GO:0005042">
    <property type="term" value="F:netrin receptor activity"/>
    <property type="evidence" value="ECO:0007669"/>
    <property type="project" value="InterPro"/>
</dbReference>
<reference evidence="2 3" key="1">
    <citation type="submission" date="2018-03" db="EMBL/GenBank/DDBJ databases">
        <title>Draft genome sequence of Rohu Carp (Labeo rohita).</title>
        <authorList>
            <person name="Das P."/>
            <person name="Kushwaha B."/>
            <person name="Joshi C.G."/>
            <person name="Kumar D."/>
            <person name="Nagpure N.S."/>
            <person name="Sahoo L."/>
            <person name="Das S.P."/>
            <person name="Bit A."/>
            <person name="Patnaik S."/>
            <person name="Meher P.K."/>
            <person name="Jayasankar P."/>
            <person name="Koringa P.G."/>
            <person name="Patel N.V."/>
            <person name="Hinsu A.T."/>
            <person name="Kumar R."/>
            <person name="Pandey M."/>
            <person name="Agarwal S."/>
            <person name="Srivastava S."/>
            <person name="Singh M."/>
            <person name="Iquebal M.A."/>
            <person name="Jaiswal S."/>
            <person name="Angadi U.B."/>
            <person name="Kumar N."/>
            <person name="Raza M."/>
            <person name="Shah T.M."/>
            <person name="Rai A."/>
            <person name="Jena J.K."/>
        </authorList>
    </citation>
    <scope>NUCLEOTIDE SEQUENCE [LARGE SCALE GENOMIC DNA]</scope>
    <source>
        <strain evidence="2">DASCIFA01</strain>
        <tissue evidence="2">Testis</tissue>
    </source>
</reference>
<protein>
    <submittedName>
        <fullName evidence="2">Netrin receptor UNC5C-like protein</fullName>
    </submittedName>
</protein>
<dbReference type="InterPro" id="IPR000488">
    <property type="entry name" value="Death_dom"/>
</dbReference>
<organism evidence="2 3">
    <name type="scientific">Labeo rohita</name>
    <name type="common">Indian major carp</name>
    <name type="synonym">Cyprinus rohita</name>
    <dbReference type="NCBI Taxonomy" id="84645"/>
    <lineage>
        <taxon>Eukaryota</taxon>
        <taxon>Metazoa</taxon>
        <taxon>Chordata</taxon>
        <taxon>Craniata</taxon>
        <taxon>Vertebrata</taxon>
        <taxon>Euteleostomi</taxon>
        <taxon>Actinopterygii</taxon>
        <taxon>Neopterygii</taxon>
        <taxon>Teleostei</taxon>
        <taxon>Ostariophysi</taxon>
        <taxon>Cypriniformes</taxon>
        <taxon>Cyprinidae</taxon>
        <taxon>Labeoninae</taxon>
        <taxon>Labeonini</taxon>
        <taxon>Labeo</taxon>
    </lineage>
</organism>
<dbReference type="InterPro" id="IPR033772">
    <property type="entry name" value="UPA"/>
</dbReference>
<dbReference type="Pfam" id="PF00531">
    <property type="entry name" value="Death"/>
    <property type="match status" value="1"/>
</dbReference>
<accession>A0A498MJD8</accession>
<dbReference type="Gene3D" id="1.10.533.10">
    <property type="entry name" value="Death Domain, Fas"/>
    <property type="match status" value="1"/>
</dbReference>
<evidence type="ECO:0007829" key="4">
    <source>
        <dbReference type="PeptideAtlas" id="A0A498MJD8"/>
    </source>
</evidence>
<feature type="domain" description="Death" evidence="1">
    <location>
        <begin position="92"/>
        <end position="156"/>
    </location>
</feature>
<evidence type="ECO:0000259" key="1">
    <source>
        <dbReference type="PROSITE" id="PS50017"/>
    </source>
</evidence>
<dbReference type="Pfam" id="PF17217">
    <property type="entry name" value="UPA"/>
    <property type="match status" value="1"/>
</dbReference>
<dbReference type="InterPro" id="IPR011029">
    <property type="entry name" value="DEATH-like_dom_sf"/>
</dbReference>
<dbReference type="GO" id="GO:0007411">
    <property type="term" value="P:axon guidance"/>
    <property type="evidence" value="ECO:0007669"/>
    <property type="project" value="TreeGrafter"/>
</dbReference>
<comment type="caution">
    <text evidence="2">The sequence shown here is derived from an EMBL/GenBank/DDBJ whole genome shotgun (WGS) entry which is preliminary data.</text>
</comment>
<name>A0A498MJD8_LABRO</name>
<evidence type="ECO:0000313" key="3">
    <source>
        <dbReference type="Proteomes" id="UP000290572"/>
    </source>
</evidence>
<dbReference type="Proteomes" id="UP000290572">
    <property type="component" value="Unassembled WGS sequence"/>
</dbReference>
<keyword evidence="4" id="KW-1267">Proteomics identification</keyword>
<dbReference type="PROSITE" id="PS50017">
    <property type="entry name" value="DEATH_DOMAIN"/>
    <property type="match status" value="1"/>
</dbReference>
<dbReference type="PANTHER" id="PTHR12582:SF49">
    <property type="entry name" value="NETRIN RECEPTOR UNC5"/>
    <property type="match status" value="1"/>
</dbReference>
<gene>
    <name evidence="2" type="ORF">ROHU_007230</name>
</gene>
<sequence>MEKQMGGKLLDEPKSLNFKDSTHNLRLSLHDVPHTLWKSKLIAKYQDSQCIDTSLLDPASNITTLVGPNAFRIPLSIRQKLCGSLDAPQTRGNDWRMLAHKLNLDRYLNYFATKSSPTGVILDLWEAQHFPDGNLNRLAAVLEEMGRHENIMSAEH</sequence>